<reference evidence="2 3" key="1">
    <citation type="journal article" date="2012" name="J. Bacteriol.">
        <title>Complete Genome Sequence of Providencia stuartii Clinical Isolate MRSN 2154.</title>
        <authorList>
            <person name="Clifford R.J."/>
            <person name="Hang J."/>
            <person name="Riley M.C."/>
            <person name="Onmus-Leone F."/>
            <person name="Kuschner R.A."/>
            <person name="Lesho E.P."/>
            <person name="Waterman P.E."/>
        </authorList>
    </citation>
    <scope>NUCLEOTIDE SEQUENCE [LARGE SCALE GENOMIC DNA]</scope>
    <source>
        <strain evidence="2 3">MRSN 2154</strain>
    </source>
</reference>
<keyword evidence="1" id="KW-1133">Transmembrane helix</keyword>
<accession>A0A140NRQ5</accession>
<evidence type="ECO:0000256" key="1">
    <source>
        <dbReference type="SAM" id="Phobius"/>
    </source>
</evidence>
<dbReference type="PATRIC" id="fig|1157951.4.peg.3811"/>
<keyword evidence="1" id="KW-0472">Membrane</keyword>
<evidence type="ECO:0000313" key="2">
    <source>
        <dbReference type="EMBL" id="AFH95591.1"/>
    </source>
</evidence>
<dbReference type="AlphaFoldDB" id="A0A140NRQ5"/>
<dbReference type="HOGENOM" id="CLU_150650_0_0_6"/>
<gene>
    <name evidence="2" type="ordered locus">S70_18970</name>
</gene>
<evidence type="ECO:0000313" key="3">
    <source>
        <dbReference type="Proteomes" id="UP000005012"/>
    </source>
</evidence>
<organism evidence="2 3">
    <name type="scientific">Providencia stuartii (strain MRSN 2154)</name>
    <dbReference type="NCBI Taxonomy" id="1157951"/>
    <lineage>
        <taxon>Bacteria</taxon>
        <taxon>Pseudomonadati</taxon>
        <taxon>Pseudomonadota</taxon>
        <taxon>Gammaproteobacteria</taxon>
        <taxon>Enterobacterales</taxon>
        <taxon>Morganellaceae</taxon>
        <taxon>Providencia</taxon>
    </lineage>
</organism>
<protein>
    <submittedName>
        <fullName evidence="2">Uncharacterized protein</fullName>
    </submittedName>
</protein>
<feature type="transmembrane region" description="Helical" evidence="1">
    <location>
        <begin position="6"/>
        <end position="28"/>
    </location>
</feature>
<reference evidence="3" key="2">
    <citation type="submission" date="2012-04" db="EMBL/GenBank/DDBJ databases">
        <title>Complete genome sequence of Providencia stuartii clinical isolate MRSN 2154.</title>
        <authorList>
            <person name="Clifford R.J."/>
            <person name="Hang J."/>
            <person name="Riley M.C."/>
            <person name="Onmus-Leone F."/>
            <person name="Kuschner R.A."/>
            <person name="Lesho E.P."/>
            <person name="Waterman P.E."/>
        </authorList>
    </citation>
    <scope>NUCLEOTIDE SEQUENCE [LARGE SCALE GENOMIC DNA]</scope>
    <source>
        <strain evidence="3">MRSN 2154</strain>
    </source>
</reference>
<proteinExistence type="predicted"/>
<name>A0A140NRQ5_PROSM</name>
<sequence length="143" mass="16011">MKKYLLPISLFVNVVLLITIIVVGALFFNLKSKIDSTVEQIKNGQYAELVKDNTANLIPEGLKNFKKIEPNQSQCDYFYQQIDSLIGYLEENPTIAGSEKYVKQLNNLKKSAEKTPSTLKETACEKGISTINFIGEKISTATE</sequence>
<keyword evidence="1" id="KW-0812">Transmembrane</keyword>
<dbReference type="EMBL" id="CP003488">
    <property type="protein sequence ID" value="AFH95591.1"/>
    <property type="molecule type" value="Genomic_DNA"/>
</dbReference>
<dbReference type="Proteomes" id="UP000005012">
    <property type="component" value="Chromosome"/>
</dbReference>
<dbReference type="GeneID" id="93519681"/>
<dbReference type="KEGG" id="psi:S70_18970"/>
<dbReference type="OrthoDB" id="6465265at2"/>
<dbReference type="RefSeq" id="WP_004918937.1">
    <property type="nucleotide sequence ID" value="NC_017731.1"/>
</dbReference>